<accession>A0ACD1AG08</accession>
<sequence>MNIKSVAKKAGVSVATVSRVLNHPDAVAPDTKEHILSVMESLDYKPNWMARGLKLNRTGAIALLIPEITDLGYMEIAKGVEDVAHQKSYNIMLCATEDDKNKEKGYIENFIDRRVDGIILVSTYLKKSDLNLIRKQDIPVVLIGKNEELAEENLVYTDYRAAAAEATRHMIEIGHSRIGVIYGSRPKLENEHKLEGFRKTMEDEGLTCPAEYFLAEENSLEGGFLAASRLLNLEQRPQAIFVTSDIMAIGAMEKMKQSGLRIPEDIAVVGFDNLKISGYLEPKLTTVTKPMYRMGLIAARLLFDIMEESQEDAQPQEILIQSKLKVRKSCGHKDRVKEIF</sequence>
<reference evidence="1" key="1">
    <citation type="submission" date="2019-08" db="EMBL/GenBank/DDBJ databases">
        <title>Genome sequence of Clostridiales bacterium MT110.</title>
        <authorList>
            <person name="Cao J."/>
        </authorList>
    </citation>
    <scope>NUCLEOTIDE SEQUENCE</scope>
    <source>
        <strain evidence="1">MT110</strain>
    </source>
</reference>
<evidence type="ECO:0000313" key="1">
    <source>
        <dbReference type="EMBL" id="QOX65184.1"/>
    </source>
</evidence>
<name>A0ACD1AG08_9FIRM</name>
<evidence type="ECO:0000313" key="2">
    <source>
        <dbReference type="Proteomes" id="UP000594014"/>
    </source>
</evidence>
<dbReference type="EMBL" id="CP042469">
    <property type="protein sequence ID" value="QOX65184.1"/>
    <property type="molecule type" value="Genomic_DNA"/>
</dbReference>
<dbReference type="Proteomes" id="UP000594014">
    <property type="component" value="Chromosome"/>
</dbReference>
<protein>
    <submittedName>
        <fullName evidence="1">LacI family transcriptional regulator</fullName>
    </submittedName>
</protein>
<proteinExistence type="predicted"/>
<organism evidence="1 2">
    <name type="scientific">Anoxybacterium hadale</name>
    <dbReference type="NCBI Taxonomy" id="3408580"/>
    <lineage>
        <taxon>Bacteria</taxon>
        <taxon>Bacillati</taxon>
        <taxon>Bacillota</taxon>
        <taxon>Clostridia</taxon>
        <taxon>Peptostreptococcales</taxon>
        <taxon>Anaerovoracaceae</taxon>
        <taxon>Anoxybacterium</taxon>
    </lineage>
</organism>
<keyword evidence="2" id="KW-1185">Reference proteome</keyword>
<gene>
    <name evidence="1" type="ORF">FRZ06_18420</name>
</gene>